<proteinExistence type="predicted"/>
<accession>A0A2K9DBI9</accession>
<evidence type="ECO:0000313" key="2">
    <source>
        <dbReference type="Proteomes" id="UP000233276"/>
    </source>
</evidence>
<gene>
    <name evidence="1" type="ORF">CXR34_08275</name>
</gene>
<dbReference type="AlphaFoldDB" id="A0A2K9DBI9"/>
<sequence>MTNTRRDELVSFLEEAHLRVSDGSRPISSEDARGVADELLFGDGSPEWVAHIEPHAEQAVVVLAYHATAEWVDDAVDDGPWGTGAWVCQCGEVITNGDLSVPEGTVGEVSPKSIWLARHQVGVLGMRGAL</sequence>
<evidence type="ECO:0000313" key="1">
    <source>
        <dbReference type="EMBL" id="AUG29461.1"/>
    </source>
</evidence>
<protein>
    <submittedName>
        <fullName evidence="1">Uncharacterized protein</fullName>
    </submittedName>
</protein>
<name>A0A2K9DBI9_9MICO</name>
<dbReference type="Proteomes" id="UP000233276">
    <property type="component" value="Chromosome"/>
</dbReference>
<reference evidence="1 2" key="1">
    <citation type="submission" date="2017-12" db="EMBL/GenBank/DDBJ databases">
        <title>Isolation and characterization of estrogens degradatiion strain Microbacterium hominis SJTG1.</title>
        <authorList>
            <person name="Xiong W."/>
            <person name="Yin C."/>
            <person name="Zheng D."/>
            <person name="Liang R."/>
        </authorList>
    </citation>
    <scope>NUCLEOTIDE SEQUENCE [LARGE SCALE GENOMIC DNA]</scope>
    <source>
        <strain evidence="1 2">SJTG1</strain>
    </source>
</reference>
<dbReference type="RefSeq" id="WP_016464857.1">
    <property type="nucleotide sequence ID" value="NZ_CP025299.1"/>
</dbReference>
<dbReference type="KEGG" id="mhos:CXR34_08275"/>
<dbReference type="EMBL" id="CP025299">
    <property type="protein sequence ID" value="AUG29461.1"/>
    <property type="molecule type" value="Genomic_DNA"/>
</dbReference>
<organism evidence="1 2">
    <name type="scientific">Microbacterium hominis</name>
    <dbReference type="NCBI Taxonomy" id="162426"/>
    <lineage>
        <taxon>Bacteria</taxon>
        <taxon>Bacillati</taxon>
        <taxon>Actinomycetota</taxon>
        <taxon>Actinomycetes</taxon>
        <taxon>Micrococcales</taxon>
        <taxon>Microbacteriaceae</taxon>
        <taxon>Microbacterium</taxon>
    </lineage>
</organism>